<dbReference type="GO" id="GO:0043814">
    <property type="term" value="F:phospholactate guanylyltransferase activity"/>
    <property type="evidence" value="ECO:0007669"/>
    <property type="project" value="UniProtKB-EC"/>
</dbReference>
<evidence type="ECO:0000313" key="6">
    <source>
        <dbReference type="EMBL" id="CAH0992602.1"/>
    </source>
</evidence>
<proteinExistence type="inferred from homology"/>
<comment type="pathway">
    <text evidence="5">Cofactor biosynthesis; coenzyme F420 biosynthesis.</text>
</comment>
<evidence type="ECO:0000256" key="2">
    <source>
        <dbReference type="ARBA" id="ARBA00022695"/>
    </source>
</evidence>
<name>A0ABN8ENR5_9GAMM</name>
<organism evidence="6 7">
    <name type="scientific">Sinobacterium norvegicum</name>
    <dbReference type="NCBI Taxonomy" id="1641715"/>
    <lineage>
        <taxon>Bacteria</taxon>
        <taxon>Pseudomonadati</taxon>
        <taxon>Pseudomonadota</taxon>
        <taxon>Gammaproteobacteria</taxon>
        <taxon>Cellvibrionales</taxon>
        <taxon>Spongiibacteraceae</taxon>
        <taxon>Sinobacterium</taxon>
    </lineage>
</organism>
<comment type="function">
    <text evidence="5">Guanylyltransferase that catalyzes the activation of (2R)-3-phosphoglycerate (3PG) as 3-[(R)-glyceryl]-diphospho-5'-guanosine, via the condensation of 3PG with GTP. It is involved in the biosynthesis of a derivative of the hydride carrier cofactor coenzyme F420, 3PG-F420.</text>
</comment>
<dbReference type="InterPro" id="IPR002835">
    <property type="entry name" value="CofC"/>
</dbReference>
<evidence type="ECO:0000313" key="7">
    <source>
        <dbReference type="Proteomes" id="UP000838100"/>
    </source>
</evidence>
<dbReference type="EMBL" id="CAKLPX010000003">
    <property type="protein sequence ID" value="CAH0992602.1"/>
    <property type="molecule type" value="Genomic_DNA"/>
</dbReference>
<dbReference type="NCBIfam" id="TIGR03552">
    <property type="entry name" value="F420_cofC"/>
    <property type="match status" value="1"/>
</dbReference>
<comment type="similarity">
    <text evidence="5">Belongs to the CofC family.</text>
</comment>
<dbReference type="HAMAP" id="MF_02114">
    <property type="entry name" value="CofC"/>
    <property type="match status" value="1"/>
</dbReference>
<dbReference type="SUPFAM" id="SSF53448">
    <property type="entry name" value="Nucleotide-diphospho-sugar transferases"/>
    <property type="match status" value="1"/>
</dbReference>
<sequence>MSLAVLIPTKALNDVKQRLAPLLNAEQRRRLFEAMLRDLLQQIGRVDSVNSVLLIGGDEEIASIATDNGAYWLAERGNDLNAAVTQGVAALKASGRGQVLILHGDLPLAGADEISQLISSHYQQNKQISLVADNAGQGTNALLVNTDCAVEFSYGEGSLQRHEEQFKDQGIDYQTLGLPGLGFDIDTPNDVNQLALILTDSPRQAPLTWMVIRHYIAPLLIDSSCEQRESA</sequence>
<keyword evidence="1 5" id="KW-0808">Transferase</keyword>
<comment type="catalytic activity">
    <reaction evidence="5">
        <text>(2R)-3-phosphoglycerate + GTP + H(+) = 3-[(R)-glyceryl]-diphospho-5'-guanosine + diphosphate</text>
        <dbReference type="Rhea" id="RHEA:63440"/>
        <dbReference type="ChEBI" id="CHEBI:15378"/>
        <dbReference type="ChEBI" id="CHEBI:33019"/>
        <dbReference type="ChEBI" id="CHEBI:37565"/>
        <dbReference type="ChEBI" id="CHEBI:58272"/>
        <dbReference type="ChEBI" id="CHEBI:147306"/>
        <dbReference type="EC" id="2.7.7.106"/>
    </reaction>
</comment>
<dbReference type="EC" id="2.7.7.106" evidence="5"/>
<keyword evidence="4 5" id="KW-0342">GTP-binding</keyword>
<gene>
    <name evidence="5 6" type="primary">fbiD</name>
    <name evidence="6" type="ORF">SIN8267_02735</name>
</gene>
<dbReference type="Pfam" id="PF01983">
    <property type="entry name" value="CofC"/>
    <property type="match status" value="1"/>
</dbReference>
<dbReference type="Proteomes" id="UP000838100">
    <property type="component" value="Unassembled WGS sequence"/>
</dbReference>
<dbReference type="PANTHER" id="PTHR40392:SF1">
    <property type="entry name" value="2-PHOSPHO-L-LACTATE GUANYLYLTRANSFERASE"/>
    <property type="match status" value="1"/>
</dbReference>
<dbReference type="RefSeq" id="WP_237445283.1">
    <property type="nucleotide sequence ID" value="NZ_CAKLPX010000003.1"/>
</dbReference>
<dbReference type="PANTHER" id="PTHR40392">
    <property type="entry name" value="2-PHOSPHO-L-LACTATE GUANYLYLTRANSFERASE"/>
    <property type="match status" value="1"/>
</dbReference>
<keyword evidence="7" id="KW-1185">Reference proteome</keyword>
<dbReference type="Gene3D" id="3.90.550.10">
    <property type="entry name" value="Spore Coat Polysaccharide Biosynthesis Protein SpsA, Chain A"/>
    <property type="match status" value="1"/>
</dbReference>
<evidence type="ECO:0000256" key="4">
    <source>
        <dbReference type="ARBA" id="ARBA00023134"/>
    </source>
</evidence>
<accession>A0ABN8ENR5</accession>
<reference evidence="6" key="1">
    <citation type="submission" date="2021-12" db="EMBL/GenBank/DDBJ databases">
        <authorList>
            <person name="Rodrigo-Torres L."/>
            <person name="Arahal R. D."/>
            <person name="Lucena T."/>
        </authorList>
    </citation>
    <scope>NUCLEOTIDE SEQUENCE</scope>
    <source>
        <strain evidence="6">CECT 8267</strain>
    </source>
</reference>
<evidence type="ECO:0000256" key="1">
    <source>
        <dbReference type="ARBA" id="ARBA00022679"/>
    </source>
</evidence>
<evidence type="ECO:0000256" key="3">
    <source>
        <dbReference type="ARBA" id="ARBA00022741"/>
    </source>
</evidence>
<evidence type="ECO:0000256" key="5">
    <source>
        <dbReference type="HAMAP-Rule" id="MF_02114"/>
    </source>
</evidence>
<keyword evidence="2 5" id="KW-0548">Nucleotidyltransferase</keyword>
<protein>
    <recommendedName>
        <fullName evidence="5">3-phospho-D-glycerate guanylyltransferase</fullName>
        <shortName evidence="5">3PG guanylyltransferase</shortName>
        <ecNumber evidence="5">2.7.7.106</ecNumber>
    </recommendedName>
</protein>
<keyword evidence="3 5" id="KW-0547">Nucleotide-binding</keyword>
<comment type="caution">
    <text evidence="6">The sequence shown here is derived from an EMBL/GenBank/DDBJ whole genome shotgun (WGS) entry which is preliminary data.</text>
</comment>
<dbReference type="InterPro" id="IPR029044">
    <property type="entry name" value="Nucleotide-diphossugar_trans"/>
</dbReference>